<dbReference type="GO" id="GO:0005737">
    <property type="term" value="C:cytoplasm"/>
    <property type="evidence" value="ECO:0007669"/>
    <property type="project" value="TreeGrafter"/>
</dbReference>
<dbReference type="SUPFAM" id="SSF51621">
    <property type="entry name" value="Phosphoenolpyruvate/pyruvate domain"/>
    <property type="match status" value="1"/>
</dbReference>
<evidence type="ECO:0000256" key="2">
    <source>
        <dbReference type="ARBA" id="ARBA00023239"/>
    </source>
</evidence>
<keyword evidence="2" id="KW-0456">Lyase</keyword>
<evidence type="ECO:0000313" key="5">
    <source>
        <dbReference type="Proteomes" id="UP000825890"/>
    </source>
</evidence>
<keyword evidence="5" id="KW-1185">Reference proteome</keyword>
<dbReference type="Gene3D" id="3.20.20.60">
    <property type="entry name" value="Phosphoenolpyruvate-binding domains"/>
    <property type="match status" value="1"/>
</dbReference>
<dbReference type="Proteomes" id="UP000825890">
    <property type="component" value="Unassembled WGS sequence"/>
</dbReference>
<dbReference type="GO" id="GO:0016832">
    <property type="term" value="F:aldehyde-lyase activity"/>
    <property type="evidence" value="ECO:0007669"/>
    <property type="project" value="TreeGrafter"/>
</dbReference>
<feature type="domain" description="HpcH/HpaI aldolase/citrate lyase" evidence="3">
    <location>
        <begin position="41"/>
        <end position="229"/>
    </location>
</feature>
<name>A0A9P3FD07_9PEZI</name>
<dbReference type="InterPro" id="IPR005000">
    <property type="entry name" value="Aldolase/citrate-lyase_domain"/>
</dbReference>
<dbReference type="InterPro" id="IPR050251">
    <property type="entry name" value="HpcH-HpaI_aldolase"/>
</dbReference>
<keyword evidence="1" id="KW-0479">Metal-binding</keyword>
<dbReference type="EMBL" id="BOLY01000003">
    <property type="protein sequence ID" value="GIZ42871.1"/>
    <property type="molecule type" value="Genomic_DNA"/>
</dbReference>
<dbReference type="PANTHER" id="PTHR30502">
    <property type="entry name" value="2-KETO-3-DEOXY-L-RHAMNONATE ALDOLASE"/>
    <property type="match status" value="1"/>
</dbReference>
<evidence type="ECO:0000313" key="4">
    <source>
        <dbReference type="EMBL" id="GIZ42871.1"/>
    </source>
</evidence>
<gene>
    <name evidence="4" type="ORF">CKM354_000612100</name>
</gene>
<dbReference type="RefSeq" id="XP_044657358.1">
    <property type="nucleotide sequence ID" value="XM_044801423.1"/>
</dbReference>
<comment type="caution">
    <text evidence="4">The sequence shown here is derived from an EMBL/GenBank/DDBJ whole genome shotgun (WGS) entry which is preliminary data.</text>
</comment>
<evidence type="ECO:0000256" key="1">
    <source>
        <dbReference type="ARBA" id="ARBA00022723"/>
    </source>
</evidence>
<dbReference type="InterPro" id="IPR015813">
    <property type="entry name" value="Pyrv/PenolPyrv_kinase-like_dom"/>
</dbReference>
<dbReference type="OrthoDB" id="2326446at2759"/>
<proteinExistence type="predicted"/>
<dbReference type="AlphaFoldDB" id="A0A9P3FD07"/>
<dbReference type="InterPro" id="IPR040442">
    <property type="entry name" value="Pyrv_kinase-like_dom_sf"/>
</dbReference>
<dbReference type="GeneID" id="68291696"/>
<dbReference type="Pfam" id="PF03328">
    <property type="entry name" value="HpcH_HpaI"/>
    <property type="match status" value="1"/>
</dbReference>
<protein>
    <recommendedName>
        <fullName evidence="3">HpcH/HpaI aldolase/citrate lyase domain-containing protein</fullName>
    </recommendedName>
</protein>
<accession>A0A9P3FD07</accession>
<sequence length="302" mass="32465">MACARTYNALSLAQPTDFRSMLKSGKLLLGTQCRIPHEEAARVVAATPFQFCLIDAEHTPLNATLLTSLIRTIQYYSNGSMVPFVRIPGSTPDLVNHALNAGAGGVVMPHIQNAEQASRLAELARFPPRGHRSFPPAALIGEKQFQTPDGMTVFDVWNDHVAIFCQIEDVEGVKNIEEICNVSGIDGILVGTGDLRMSLGLPSGSLDGDEEIFVDALERIRKATSVRGTPVMGFGSNARLIERRLKIGWQALIVHADFSSIYSSAVATISTCEDIAARVQHSADGTGSAEINGHNCVSNGIH</sequence>
<dbReference type="PANTHER" id="PTHR30502:SF8">
    <property type="entry name" value="SYNTHASE, PUTATIVE-RELATED"/>
    <property type="match status" value="1"/>
</dbReference>
<evidence type="ECO:0000259" key="3">
    <source>
        <dbReference type="Pfam" id="PF03328"/>
    </source>
</evidence>
<organism evidence="4 5">
    <name type="scientific">Cercospora kikuchii</name>
    <dbReference type="NCBI Taxonomy" id="84275"/>
    <lineage>
        <taxon>Eukaryota</taxon>
        <taxon>Fungi</taxon>
        <taxon>Dikarya</taxon>
        <taxon>Ascomycota</taxon>
        <taxon>Pezizomycotina</taxon>
        <taxon>Dothideomycetes</taxon>
        <taxon>Dothideomycetidae</taxon>
        <taxon>Mycosphaerellales</taxon>
        <taxon>Mycosphaerellaceae</taxon>
        <taxon>Cercospora</taxon>
    </lineage>
</organism>
<reference evidence="4 5" key="1">
    <citation type="submission" date="2021-01" db="EMBL/GenBank/DDBJ databases">
        <title>Cercospora kikuchii MAFF 305040 whole genome shotgun sequence.</title>
        <authorList>
            <person name="Kashiwa T."/>
            <person name="Suzuki T."/>
        </authorList>
    </citation>
    <scope>NUCLEOTIDE SEQUENCE [LARGE SCALE GENOMIC DNA]</scope>
    <source>
        <strain evidence="4 5">MAFF 305040</strain>
    </source>
</reference>
<dbReference type="GO" id="GO:0046872">
    <property type="term" value="F:metal ion binding"/>
    <property type="evidence" value="ECO:0007669"/>
    <property type="project" value="UniProtKB-KW"/>
</dbReference>